<dbReference type="EMBL" id="JAHQIW010001222">
    <property type="protein sequence ID" value="KAJ1351768.1"/>
    <property type="molecule type" value="Genomic_DNA"/>
</dbReference>
<keyword evidence="2" id="KW-1185">Reference proteome</keyword>
<protein>
    <submittedName>
        <fullName evidence="1">Uncharacterized protein</fullName>
    </submittedName>
</protein>
<sequence>MDGVRCIEDSFSNLFGDQVLMSACHPPPREDQYVVTAILCLKAYVNRKSHNTRSR</sequence>
<name>A0AAD5M8R4_PARTN</name>
<organism evidence="1 2">
    <name type="scientific">Parelaphostrongylus tenuis</name>
    <name type="common">Meningeal worm</name>
    <dbReference type="NCBI Taxonomy" id="148309"/>
    <lineage>
        <taxon>Eukaryota</taxon>
        <taxon>Metazoa</taxon>
        <taxon>Ecdysozoa</taxon>
        <taxon>Nematoda</taxon>
        <taxon>Chromadorea</taxon>
        <taxon>Rhabditida</taxon>
        <taxon>Rhabditina</taxon>
        <taxon>Rhabditomorpha</taxon>
        <taxon>Strongyloidea</taxon>
        <taxon>Metastrongylidae</taxon>
        <taxon>Parelaphostrongylus</taxon>
    </lineage>
</organism>
<dbReference type="Proteomes" id="UP001196413">
    <property type="component" value="Unassembled WGS sequence"/>
</dbReference>
<gene>
    <name evidence="1" type="ORF">KIN20_007904</name>
</gene>
<evidence type="ECO:0000313" key="1">
    <source>
        <dbReference type="EMBL" id="KAJ1351768.1"/>
    </source>
</evidence>
<reference evidence="1" key="1">
    <citation type="submission" date="2021-06" db="EMBL/GenBank/DDBJ databases">
        <title>Parelaphostrongylus tenuis whole genome reference sequence.</title>
        <authorList>
            <person name="Garwood T.J."/>
            <person name="Larsen P.A."/>
            <person name="Fountain-Jones N.M."/>
            <person name="Garbe J.R."/>
            <person name="Macchietto M.G."/>
            <person name="Kania S.A."/>
            <person name="Gerhold R.W."/>
            <person name="Richards J.E."/>
            <person name="Wolf T.M."/>
        </authorList>
    </citation>
    <scope>NUCLEOTIDE SEQUENCE</scope>
    <source>
        <strain evidence="1">MNPRO001-30</strain>
        <tissue evidence="1">Meninges</tissue>
    </source>
</reference>
<proteinExistence type="predicted"/>
<evidence type="ECO:0000313" key="2">
    <source>
        <dbReference type="Proteomes" id="UP001196413"/>
    </source>
</evidence>
<comment type="caution">
    <text evidence="1">The sequence shown here is derived from an EMBL/GenBank/DDBJ whole genome shotgun (WGS) entry which is preliminary data.</text>
</comment>
<dbReference type="AlphaFoldDB" id="A0AAD5M8R4"/>
<accession>A0AAD5M8R4</accession>